<accession>A0A815W914</accession>
<gene>
    <name evidence="1" type="ORF">EDS130_LOCUS45625</name>
</gene>
<comment type="caution">
    <text evidence="1">The sequence shown here is derived from an EMBL/GenBank/DDBJ whole genome shotgun (WGS) entry which is preliminary data.</text>
</comment>
<protein>
    <submittedName>
        <fullName evidence="1">Uncharacterized protein</fullName>
    </submittedName>
</protein>
<dbReference type="InterPro" id="IPR011042">
    <property type="entry name" value="6-blade_b-propeller_TolB-like"/>
</dbReference>
<proteinExistence type="predicted"/>
<reference evidence="1" key="1">
    <citation type="submission" date="2021-02" db="EMBL/GenBank/DDBJ databases">
        <authorList>
            <person name="Nowell W R."/>
        </authorList>
    </citation>
    <scope>NUCLEOTIDE SEQUENCE</scope>
</reference>
<dbReference type="EMBL" id="CAJNOJ010001180">
    <property type="protein sequence ID" value="CAF1545515.1"/>
    <property type="molecule type" value="Genomic_DNA"/>
</dbReference>
<dbReference type="Gene3D" id="2.120.10.30">
    <property type="entry name" value="TolB, C-terminal domain"/>
    <property type="match status" value="1"/>
</dbReference>
<evidence type="ECO:0000313" key="2">
    <source>
        <dbReference type="Proteomes" id="UP000663852"/>
    </source>
</evidence>
<name>A0A815W914_ADIRI</name>
<organism evidence="1 2">
    <name type="scientific">Adineta ricciae</name>
    <name type="common">Rotifer</name>
    <dbReference type="NCBI Taxonomy" id="249248"/>
    <lineage>
        <taxon>Eukaryota</taxon>
        <taxon>Metazoa</taxon>
        <taxon>Spiralia</taxon>
        <taxon>Gnathifera</taxon>
        <taxon>Rotifera</taxon>
        <taxon>Eurotatoria</taxon>
        <taxon>Bdelloidea</taxon>
        <taxon>Adinetida</taxon>
        <taxon>Adinetidae</taxon>
        <taxon>Adineta</taxon>
    </lineage>
</organism>
<sequence length="174" mass="19017">MHKNISDVHQLILESPVDAYAGRSNSVGVIEIHASILKQELSIPQINKLYIHLCNKTIAKTNHLTSLKSYPLVLFMIIFYFIVHAQSSEDVADEPAAIEKLPRAIVPSKTVATFLKLNFLQNLIVDSNGDGIANSASDGRIWRVSRNGSTEVLGQFPENGIIVIGIKLDSAIAA</sequence>
<dbReference type="AlphaFoldDB" id="A0A815W914"/>
<evidence type="ECO:0000313" key="1">
    <source>
        <dbReference type="EMBL" id="CAF1545515.1"/>
    </source>
</evidence>
<dbReference type="Proteomes" id="UP000663852">
    <property type="component" value="Unassembled WGS sequence"/>
</dbReference>